<evidence type="ECO:0000313" key="3">
    <source>
        <dbReference type="Proteomes" id="UP000823749"/>
    </source>
</evidence>
<keyword evidence="3" id="KW-1185">Reference proteome</keyword>
<comment type="caution">
    <text evidence="2">The sequence shown here is derived from an EMBL/GenBank/DDBJ whole genome shotgun (WGS) entry which is preliminary data.</text>
</comment>
<feature type="region of interest" description="Disordered" evidence="1">
    <location>
        <begin position="117"/>
        <end position="174"/>
    </location>
</feature>
<evidence type="ECO:0000256" key="1">
    <source>
        <dbReference type="SAM" id="MobiDB-lite"/>
    </source>
</evidence>
<dbReference type="AlphaFoldDB" id="A0AAV6HU76"/>
<dbReference type="PANTHER" id="PTHR31903:SF6">
    <property type="entry name" value="F12F1.11-RELATED"/>
    <property type="match status" value="1"/>
</dbReference>
<protein>
    <recommendedName>
        <fullName evidence="4">F-box protein</fullName>
    </recommendedName>
</protein>
<reference evidence="2 3" key="1">
    <citation type="submission" date="2020-08" db="EMBL/GenBank/DDBJ databases">
        <title>Plant Genome Project.</title>
        <authorList>
            <person name="Zhang R.-G."/>
        </authorList>
    </citation>
    <scope>NUCLEOTIDE SEQUENCE [LARGE SCALE GENOMIC DNA]</scope>
    <source>
        <strain evidence="2">WSP0</strain>
        <tissue evidence="2">Leaf</tissue>
    </source>
</reference>
<dbReference type="PANTHER" id="PTHR31903">
    <property type="entry name" value="F12F1.11-RELATED"/>
    <property type="match status" value="1"/>
</dbReference>
<sequence length="350" mass="38155">MKKLYRKGKVHPSQPLISDHLTFLPATILTLAAALSPVDREVLAYLISSSSSNFSVNQNKTQKTNTTSTGGTGKGGDHPPSFNCNCFRCYTSYWVRWDSSPNRQLIHEIIDAFEDGVAQSKRSEKSKKESRRRGFNGSGHEPNQSRVGSSKDESCLMELTSGGGGGGGDCGDEAEEGSVRKLVSFIGERRNSESLTPWPCLSPPPVLHHSSPSTPTPPQHLVFSSIAVVTRDLGFAFGFPKSAYEVQLGTNSSTSGFRYPSSKGFHYPSSPEVGRRSIHSITTIGIKAQMVLNHGYQALLISTPDLIPFSLRCDGGAEVGSSMVGFQLLARRWVRPWSEVGSSRYFLEAY</sequence>
<gene>
    <name evidence="2" type="ORF">RHGRI_037161</name>
</gene>
<accession>A0AAV6HU76</accession>
<proteinExistence type="predicted"/>
<evidence type="ECO:0008006" key="4">
    <source>
        <dbReference type="Google" id="ProtNLM"/>
    </source>
</evidence>
<dbReference type="Proteomes" id="UP000823749">
    <property type="component" value="Chromosome 13"/>
</dbReference>
<feature type="region of interest" description="Disordered" evidence="1">
    <location>
        <begin position="54"/>
        <end position="77"/>
    </location>
</feature>
<name>A0AAV6HU76_9ERIC</name>
<feature type="compositionally biased region" description="Low complexity" evidence="1">
    <location>
        <begin position="54"/>
        <end position="69"/>
    </location>
</feature>
<evidence type="ECO:0000313" key="2">
    <source>
        <dbReference type="EMBL" id="KAG5516350.1"/>
    </source>
</evidence>
<dbReference type="EMBL" id="JACTNZ010000013">
    <property type="protein sequence ID" value="KAG5516350.1"/>
    <property type="molecule type" value="Genomic_DNA"/>
</dbReference>
<organism evidence="2 3">
    <name type="scientific">Rhododendron griersonianum</name>
    <dbReference type="NCBI Taxonomy" id="479676"/>
    <lineage>
        <taxon>Eukaryota</taxon>
        <taxon>Viridiplantae</taxon>
        <taxon>Streptophyta</taxon>
        <taxon>Embryophyta</taxon>
        <taxon>Tracheophyta</taxon>
        <taxon>Spermatophyta</taxon>
        <taxon>Magnoliopsida</taxon>
        <taxon>eudicotyledons</taxon>
        <taxon>Gunneridae</taxon>
        <taxon>Pentapetalae</taxon>
        <taxon>asterids</taxon>
        <taxon>Ericales</taxon>
        <taxon>Ericaceae</taxon>
        <taxon>Ericoideae</taxon>
        <taxon>Rhodoreae</taxon>
        <taxon>Rhododendron</taxon>
    </lineage>
</organism>